<dbReference type="Pfam" id="PF12867">
    <property type="entry name" value="DinB_2"/>
    <property type="match status" value="1"/>
</dbReference>
<accession>A0A0P6X871</accession>
<dbReference type="SUPFAM" id="SSF109854">
    <property type="entry name" value="DinB/YfiT-like putative metalloenzymes"/>
    <property type="match status" value="1"/>
</dbReference>
<comment type="caution">
    <text evidence="2">The sequence shown here is derived from an EMBL/GenBank/DDBJ whole genome shotgun (WGS) entry which is preliminary data.</text>
</comment>
<name>A0A0P6X871_9CHLR</name>
<dbReference type="InterPro" id="IPR034660">
    <property type="entry name" value="DinB/YfiT-like"/>
</dbReference>
<keyword evidence="3" id="KW-1185">Reference proteome</keyword>
<dbReference type="OrthoDB" id="9796039at2"/>
<reference evidence="2 3" key="1">
    <citation type="submission" date="2015-07" db="EMBL/GenBank/DDBJ databases">
        <title>Genome sequence of Ornatilinea apprima DSM 23815.</title>
        <authorList>
            <person name="Hemp J."/>
            <person name="Ward L.M."/>
            <person name="Pace L.A."/>
            <person name="Fischer W.W."/>
        </authorList>
    </citation>
    <scope>NUCLEOTIDE SEQUENCE [LARGE SCALE GENOMIC DNA]</scope>
    <source>
        <strain evidence="2 3">P3M-1</strain>
    </source>
</reference>
<dbReference type="AlphaFoldDB" id="A0A0P6X871"/>
<sequence length="290" mass="32415">MLILTESDLAQTIESFSLLAQNLLDSDLDRPWAWKGYNEGARFIFFRVYEEIRALQARLAAQRRAAGPALTAAQDLLANHHQAYWALQAVLLPGSPRLLDLQPSAGEWTPRQTLRHLINAEFSFFEAIRANLQIHHHGQDPSLNQVQEILETSRAQVEPQHQQAFALSLDSILALYSDIHYHGIESLAGLSDAQLTLPTFDWEEEAFPLEFRLVRLDAHLRQHTIQLQKTLTAHNARPTEAQRLLAHIFSAVAGLESTLLGAPGLNPIALEEAAGQISFYTEALAQVLAE</sequence>
<evidence type="ECO:0000259" key="1">
    <source>
        <dbReference type="Pfam" id="PF12867"/>
    </source>
</evidence>
<dbReference type="InterPro" id="IPR024775">
    <property type="entry name" value="DinB-like"/>
</dbReference>
<protein>
    <recommendedName>
        <fullName evidence="1">DinB-like domain-containing protein</fullName>
    </recommendedName>
</protein>
<gene>
    <name evidence="2" type="ORF">ADN00_10990</name>
</gene>
<dbReference type="EMBL" id="LGCL01000025">
    <property type="protein sequence ID" value="KPL76493.1"/>
    <property type="molecule type" value="Genomic_DNA"/>
</dbReference>
<dbReference type="Proteomes" id="UP000050417">
    <property type="component" value="Unassembled WGS sequence"/>
</dbReference>
<evidence type="ECO:0000313" key="2">
    <source>
        <dbReference type="EMBL" id="KPL76493.1"/>
    </source>
</evidence>
<feature type="domain" description="DinB-like" evidence="1">
    <location>
        <begin position="86"/>
        <end position="226"/>
    </location>
</feature>
<dbReference type="RefSeq" id="WP_075063060.1">
    <property type="nucleotide sequence ID" value="NZ_LGCL01000025.1"/>
</dbReference>
<proteinExistence type="predicted"/>
<dbReference type="PATRIC" id="fig|1134406.4.peg.892"/>
<evidence type="ECO:0000313" key="3">
    <source>
        <dbReference type="Proteomes" id="UP000050417"/>
    </source>
</evidence>
<dbReference type="Gene3D" id="1.20.120.450">
    <property type="entry name" value="dinb family like domain"/>
    <property type="match status" value="1"/>
</dbReference>
<organism evidence="2 3">
    <name type="scientific">Ornatilinea apprima</name>
    <dbReference type="NCBI Taxonomy" id="1134406"/>
    <lineage>
        <taxon>Bacteria</taxon>
        <taxon>Bacillati</taxon>
        <taxon>Chloroflexota</taxon>
        <taxon>Anaerolineae</taxon>
        <taxon>Anaerolineales</taxon>
        <taxon>Anaerolineaceae</taxon>
        <taxon>Ornatilinea</taxon>
    </lineage>
</organism>